<name>A0ACB0YJW5_MELEN</name>
<organism evidence="1 2">
    <name type="scientific">Meloidogyne enterolobii</name>
    <name type="common">Root-knot nematode worm</name>
    <name type="synonym">Meloidogyne mayaguensis</name>
    <dbReference type="NCBI Taxonomy" id="390850"/>
    <lineage>
        <taxon>Eukaryota</taxon>
        <taxon>Metazoa</taxon>
        <taxon>Ecdysozoa</taxon>
        <taxon>Nematoda</taxon>
        <taxon>Chromadorea</taxon>
        <taxon>Rhabditida</taxon>
        <taxon>Tylenchina</taxon>
        <taxon>Tylenchomorpha</taxon>
        <taxon>Tylenchoidea</taxon>
        <taxon>Meloidogynidae</taxon>
        <taxon>Meloidogyninae</taxon>
        <taxon>Meloidogyne</taxon>
    </lineage>
</organism>
<evidence type="ECO:0000313" key="2">
    <source>
        <dbReference type="Proteomes" id="UP001497535"/>
    </source>
</evidence>
<gene>
    <name evidence="1" type="ORF">MENTE1834_LOCUS13004</name>
</gene>
<sequence>MDKKSYLGLSVINDVIKICNVDQDNAEKDFGDKRDILDFGVVKRDIRAT</sequence>
<dbReference type="EMBL" id="CAVMJV010000013">
    <property type="protein sequence ID" value="CAK5049268.1"/>
    <property type="molecule type" value="Genomic_DNA"/>
</dbReference>
<accession>A0ACB0YJW5</accession>
<protein>
    <submittedName>
        <fullName evidence="1">Uncharacterized protein</fullName>
    </submittedName>
</protein>
<comment type="caution">
    <text evidence="1">The sequence shown here is derived from an EMBL/GenBank/DDBJ whole genome shotgun (WGS) entry which is preliminary data.</text>
</comment>
<keyword evidence="2" id="KW-1185">Reference proteome</keyword>
<reference evidence="1" key="1">
    <citation type="submission" date="2023-11" db="EMBL/GenBank/DDBJ databases">
        <authorList>
            <person name="Poullet M."/>
        </authorList>
    </citation>
    <scope>NUCLEOTIDE SEQUENCE</scope>
    <source>
        <strain evidence="1">E1834</strain>
    </source>
</reference>
<dbReference type="Proteomes" id="UP001497535">
    <property type="component" value="Unassembled WGS sequence"/>
</dbReference>
<proteinExistence type="predicted"/>
<evidence type="ECO:0000313" key="1">
    <source>
        <dbReference type="EMBL" id="CAK5049268.1"/>
    </source>
</evidence>